<proteinExistence type="predicted"/>
<keyword evidence="7" id="KW-0812">Transmembrane</keyword>
<evidence type="ECO:0000256" key="7">
    <source>
        <dbReference type="SAM" id="Phobius"/>
    </source>
</evidence>
<keyword evidence="9" id="KW-1185">Reference proteome</keyword>
<comment type="subcellular location">
    <subcellularLocation>
        <location evidence="1">Cell membrane</location>
        <topology evidence="1">Multi-pass membrane protein</topology>
    </subcellularLocation>
</comment>
<feature type="transmembrane region" description="Helical" evidence="7">
    <location>
        <begin position="235"/>
        <end position="258"/>
    </location>
</feature>
<dbReference type="GO" id="GO:0015730">
    <property type="term" value="P:propanoate transmembrane transport"/>
    <property type="evidence" value="ECO:0007669"/>
    <property type="project" value="TreeGrafter"/>
</dbReference>
<dbReference type="InterPro" id="IPR038377">
    <property type="entry name" value="Na/Glc_symporter_sf"/>
</dbReference>
<evidence type="ECO:0000256" key="5">
    <source>
        <dbReference type="ARBA" id="ARBA00023065"/>
    </source>
</evidence>
<dbReference type="GO" id="GO:0005343">
    <property type="term" value="F:organic acid:sodium symporter activity"/>
    <property type="evidence" value="ECO:0007669"/>
    <property type="project" value="TreeGrafter"/>
</dbReference>
<accession>A0A3Q1GR81</accession>
<dbReference type="GO" id="GO:0005886">
    <property type="term" value="C:plasma membrane"/>
    <property type="evidence" value="ECO:0007669"/>
    <property type="project" value="UniProtKB-SubCell"/>
</dbReference>
<feature type="transmembrane region" description="Helical" evidence="7">
    <location>
        <begin position="32"/>
        <end position="51"/>
    </location>
</feature>
<dbReference type="GO" id="GO:0070062">
    <property type="term" value="C:extracellular exosome"/>
    <property type="evidence" value="ECO:0007669"/>
    <property type="project" value="TreeGrafter"/>
</dbReference>
<keyword evidence="3" id="KW-1003">Cell membrane</keyword>
<evidence type="ECO:0000313" key="8">
    <source>
        <dbReference type="Ensembl" id="ENSAPOP00000029952.1"/>
    </source>
</evidence>
<reference evidence="8" key="2">
    <citation type="submission" date="2025-09" db="UniProtKB">
        <authorList>
            <consortium name="Ensembl"/>
        </authorList>
    </citation>
    <scope>IDENTIFICATION</scope>
</reference>
<evidence type="ECO:0000256" key="4">
    <source>
        <dbReference type="ARBA" id="ARBA00023053"/>
    </source>
</evidence>
<evidence type="ECO:0000256" key="1">
    <source>
        <dbReference type="ARBA" id="ARBA00004651"/>
    </source>
</evidence>
<organism evidence="8 9">
    <name type="scientific">Acanthochromis polyacanthus</name>
    <name type="common">spiny chromis</name>
    <dbReference type="NCBI Taxonomy" id="80966"/>
    <lineage>
        <taxon>Eukaryota</taxon>
        <taxon>Metazoa</taxon>
        <taxon>Chordata</taxon>
        <taxon>Craniata</taxon>
        <taxon>Vertebrata</taxon>
        <taxon>Euteleostomi</taxon>
        <taxon>Actinopterygii</taxon>
        <taxon>Neopterygii</taxon>
        <taxon>Teleostei</taxon>
        <taxon>Neoteleostei</taxon>
        <taxon>Acanthomorphata</taxon>
        <taxon>Ovalentaria</taxon>
        <taxon>Pomacentridae</taxon>
        <taxon>Acanthochromis</taxon>
    </lineage>
</organism>
<feature type="transmembrane region" description="Helical" evidence="7">
    <location>
        <begin position="63"/>
        <end position="82"/>
    </location>
</feature>
<keyword evidence="7" id="KW-1133">Transmembrane helix</keyword>
<keyword evidence="6" id="KW-0739">Sodium transport</keyword>
<sequence>SQALYTGLVIYAPALALNQSKLKHTEAHRTRVYKIFFCLIYCILSHLLDLFHHSFDTDPLKRHTFWTIVVGGSIMWLSIYSINQSQVQRYISCKTLGHAKMSLYVNMCGLLVTVTLAMLAGLTMYSIYKNCDPISNGDVGSSDQVTTAAVLSLLVIAQTPCIFCCPTSSWTCCTSTLESLVCLWLQHIQLWAGWSGPCILVGQRLQAALSIFGMINGPLLGLFLLGMLFRTSNSIGALSGLITGLALTLWVGIGSQLYPPTAVKTLPLPVNTTGCNRTMESSYTTVTPWIVFGQTTMSSFFRPALADTWYSLSYLYFAPFGTLVTIICGLLVSIITGEISFPDLHITAETELVLLLTGSIYISMGADNLAFTDKDVTDKDAEKCTRL</sequence>
<evidence type="ECO:0000256" key="3">
    <source>
        <dbReference type="ARBA" id="ARBA00022475"/>
    </source>
</evidence>
<reference evidence="8" key="1">
    <citation type="submission" date="2025-08" db="UniProtKB">
        <authorList>
            <consortium name="Ensembl"/>
        </authorList>
    </citation>
    <scope>IDENTIFICATION</scope>
</reference>
<evidence type="ECO:0000256" key="6">
    <source>
        <dbReference type="ARBA" id="ARBA00023201"/>
    </source>
</evidence>
<dbReference type="Gene3D" id="1.20.1730.10">
    <property type="entry name" value="Sodium/glucose cotransporter"/>
    <property type="match status" value="1"/>
</dbReference>
<dbReference type="PANTHER" id="PTHR42985">
    <property type="entry name" value="SODIUM-COUPLED MONOCARBOXYLATE TRANSPORTER"/>
    <property type="match status" value="1"/>
</dbReference>
<evidence type="ECO:0000313" key="9">
    <source>
        <dbReference type="Proteomes" id="UP000257200"/>
    </source>
</evidence>
<keyword evidence="4" id="KW-0915">Sodium</keyword>
<dbReference type="Ensembl" id="ENSAPOT00000032405.1">
    <property type="protein sequence ID" value="ENSAPOP00000029952.1"/>
    <property type="gene ID" value="ENSAPOG00000016318.1"/>
</dbReference>
<keyword evidence="2" id="KW-0813">Transport</keyword>
<evidence type="ECO:0000256" key="2">
    <source>
        <dbReference type="ARBA" id="ARBA00022448"/>
    </source>
</evidence>
<dbReference type="AlphaFoldDB" id="A0A3Q1GR81"/>
<dbReference type="GeneTree" id="ENSGT00940000165906"/>
<dbReference type="InterPro" id="IPR051163">
    <property type="entry name" value="Sodium:Solute_Symporter_SSF"/>
</dbReference>
<feature type="transmembrane region" description="Helical" evidence="7">
    <location>
        <begin position="103"/>
        <end position="128"/>
    </location>
</feature>
<feature type="transmembrane region" description="Helical" evidence="7">
    <location>
        <begin position="314"/>
        <end position="335"/>
    </location>
</feature>
<keyword evidence="5" id="KW-0406">Ion transport</keyword>
<dbReference type="Proteomes" id="UP000257200">
    <property type="component" value="Unplaced"/>
</dbReference>
<dbReference type="PANTHER" id="PTHR42985:SF25">
    <property type="entry name" value="SODIUM-COUPLED MONOCARBOXYLATE TRANSPORTER 1"/>
    <property type="match status" value="1"/>
</dbReference>
<feature type="transmembrane region" description="Helical" evidence="7">
    <location>
        <begin position="207"/>
        <end position="228"/>
    </location>
</feature>
<protein>
    <submittedName>
        <fullName evidence="8">Solute carrier family 5 member 8, like</fullName>
    </submittedName>
</protein>
<keyword evidence="7" id="KW-0472">Membrane</keyword>
<name>A0A3Q1GR81_9TELE</name>